<gene>
    <name evidence="5" type="primary">nlpB</name>
    <name evidence="4" type="synonym">bamC</name>
    <name evidence="5" type="ORF">AWOD_I_2035</name>
</gene>
<evidence type="ECO:0000313" key="6">
    <source>
        <dbReference type="Proteomes" id="UP000032427"/>
    </source>
</evidence>
<evidence type="ECO:0000256" key="2">
    <source>
        <dbReference type="ARBA" id="ARBA00023136"/>
    </source>
</evidence>
<keyword evidence="1 4" id="KW-0732">Signal</keyword>
<keyword evidence="4" id="KW-0564">Palmitate</keyword>
<sequence length="350" mass="39792">MKVNTRFVVGSLMIAVLSACSSSPTERRQAKQDFKYLETQPLKEWQQPTEAKPEFYTQYDIPKGDFSGGVGKEVDIRPPQQVLELIPGARIEEVKGEVTVWLVKEGDVDKLWQTMLTLIEQRNLSLLTQTDSELETDWLKWISEDEDNEFGARYKISRLSLNNRFGFQISLIDWQVDGKQTEVTQANKARYNILMTNLVTSAYDAQLREEARIRAEELVKLIPISMGQDRSGLPVIIARAPYNIFWERLGELLPMMGLEIEDRNRSQGTIKVKYKEPDDEFWQEIGTNPLSFEGSTYNLLLGDLGNRTSINVTDAGGKPVNEEILDSVVPVLAAIIDKSNNMPKVKTTEE</sequence>
<dbReference type="GO" id="GO:0043165">
    <property type="term" value="P:Gram-negative-bacterium-type cell outer membrane assembly"/>
    <property type="evidence" value="ECO:0007669"/>
    <property type="project" value="UniProtKB-UniRule"/>
</dbReference>
<dbReference type="AlphaFoldDB" id="A0A090IUM7"/>
<dbReference type="PATRIC" id="fig|80852.17.peg.2104"/>
<organism evidence="5 6">
    <name type="scientific">Aliivibrio wodanis</name>
    <dbReference type="NCBI Taxonomy" id="80852"/>
    <lineage>
        <taxon>Bacteria</taxon>
        <taxon>Pseudomonadati</taxon>
        <taxon>Pseudomonadota</taxon>
        <taxon>Gammaproteobacteria</taxon>
        <taxon>Vibrionales</taxon>
        <taxon>Vibrionaceae</taxon>
        <taxon>Aliivibrio</taxon>
    </lineage>
</organism>
<dbReference type="STRING" id="80852.AWOD_I_2035"/>
<dbReference type="GO" id="GO:0009279">
    <property type="term" value="C:cell outer membrane"/>
    <property type="evidence" value="ECO:0007669"/>
    <property type="project" value="UniProtKB-SubCell"/>
</dbReference>
<dbReference type="NCBIfam" id="NF008674">
    <property type="entry name" value="PRK11679.1"/>
    <property type="match status" value="1"/>
</dbReference>
<comment type="similarity">
    <text evidence="4">Belongs to the BamC family.</text>
</comment>
<dbReference type="InterPro" id="IPR010653">
    <property type="entry name" value="NlpB/DapX"/>
</dbReference>
<comment type="subunit">
    <text evidence="4">Part of the Bam complex.</text>
</comment>
<dbReference type="InterPro" id="IPR042268">
    <property type="entry name" value="BamC_C"/>
</dbReference>
<dbReference type="KEGG" id="awd:AWOD_I_2035"/>
<keyword evidence="2 4" id="KW-0472">Membrane</keyword>
<dbReference type="GeneID" id="28541612"/>
<dbReference type="PROSITE" id="PS51257">
    <property type="entry name" value="PROKAR_LIPOPROTEIN"/>
    <property type="match status" value="1"/>
</dbReference>
<protein>
    <recommendedName>
        <fullName evidence="4">Outer membrane protein assembly factor BamC</fullName>
    </recommendedName>
</protein>
<evidence type="ECO:0000313" key="5">
    <source>
        <dbReference type="EMBL" id="CED72100.1"/>
    </source>
</evidence>
<evidence type="ECO:0000256" key="1">
    <source>
        <dbReference type="ARBA" id="ARBA00022729"/>
    </source>
</evidence>
<comment type="function">
    <text evidence="4">Part of the outer membrane protein assembly complex, which is involved in assembly and insertion of beta-barrel proteins into the outer membrane.</text>
</comment>
<keyword evidence="4 5" id="KW-0449">Lipoprotein</keyword>
<reference evidence="6" key="1">
    <citation type="submission" date="2014-09" db="EMBL/GenBank/DDBJ databases">
        <authorList>
            <person name="Hjerde E."/>
        </authorList>
    </citation>
    <scope>NUCLEOTIDE SEQUENCE [LARGE SCALE GENOMIC DNA]</scope>
    <source>
        <strain evidence="6">06/09/139</strain>
    </source>
</reference>
<evidence type="ECO:0000256" key="3">
    <source>
        <dbReference type="ARBA" id="ARBA00023237"/>
    </source>
</evidence>
<dbReference type="Proteomes" id="UP000032427">
    <property type="component" value="Chromosome 1"/>
</dbReference>
<dbReference type="HAMAP" id="MF_00924">
    <property type="entry name" value="OM_assembly_BamC"/>
    <property type="match status" value="1"/>
</dbReference>
<proteinExistence type="inferred from homology"/>
<dbReference type="HOGENOM" id="CLU_063217_1_0_6"/>
<dbReference type="GO" id="GO:0051205">
    <property type="term" value="P:protein insertion into membrane"/>
    <property type="evidence" value="ECO:0007669"/>
    <property type="project" value="UniProtKB-UniRule"/>
</dbReference>
<dbReference type="EMBL" id="LN554846">
    <property type="protein sequence ID" value="CED72100.1"/>
    <property type="molecule type" value="Genomic_DNA"/>
</dbReference>
<dbReference type="OrthoDB" id="5686855at2"/>
<dbReference type="Gene3D" id="3.30.530.50">
    <property type="match status" value="1"/>
</dbReference>
<dbReference type="PIRSF" id="PIRSF026343">
    <property type="entry name" value="NlpB"/>
    <property type="match status" value="1"/>
</dbReference>
<comment type="subcellular location">
    <subcellularLocation>
        <location evidence="4">Cell outer membrane</location>
        <topology evidence="4">Lipid-anchor</topology>
    </subcellularLocation>
</comment>
<dbReference type="Gene3D" id="3.30.310.170">
    <property type="entry name" value="Outer membrane protein assembly factor BamC"/>
    <property type="match status" value="1"/>
</dbReference>
<dbReference type="InterPro" id="IPR014524">
    <property type="entry name" value="BamC"/>
</dbReference>
<dbReference type="Pfam" id="PF06804">
    <property type="entry name" value="Lipoprotein_18"/>
    <property type="match status" value="1"/>
</dbReference>
<accession>A0A090IUM7</accession>
<keyword evidence="6" id="KW-1185">Reference proteome</keyword>
<name>A0A090IUM7_9GAMM</name>
<evidence type="ECO:0000256" key="4">
    <source>
        <dbReference type="HAMAP-Rule" id="MF_00924"/>
    </source>
</evidence>
<keyword evidence="3 4" id="KW-0998">Cell outer membrane</keyword>